<evidence type="ECO:0000313" key="3">
    <source>
        <dbReference type="Proteomes" id="UP000244811"/>
    </source>
</evidence>
<feature type="compositionally biased region" description="Basic and acidic residues" evidence="1">
    <location>
        <begin position="108"/>
        <end position="133"/>
    </location>
</feature>
<feature type="region of interest" description="Disordered" evidence="1">
    <location>
        <begin position="174"/>
        <end position="239"/>
    </location>
</feature>
<evidence type="ECO:0008006" key="4">
    <source>
        <dbReference type="Google" id="ProtNLM"/>
    </source>
</evidence>
<feature type="compositionally biased region" description="Basic and acidic residues" evidence="1">
    <location>
        <begin position="56"/>
        <end position="73"/>
    </location>
</feature>
<dbReference type="Proteomes" id="UP000244811">
    <property type="component" value="Chromosome 4"/>
</dbReference>
<evidence type="ECO:0000256" key="1">
    <source>
        <dbReference type="SAM" id="MobiDB-lite"/>
    </source>
</evidence>
<sequence length="239" mass="28464">MGGHGGLNILPQKKWNVYRHDRQYQVKFDEHRDIEKKLKDKELTKRELLSDSLVELRRRAQDVRNRDVEVEHPVKKRKSSSHKHNKTKNSDEQESDDDNKPSETVSKLPEKKSTGHINFFEKEEKEAEEFNNKRREHLIKSGHYIYNKDSRGPQKINVFVDDENAKVTPDFKKQPIPWYMKPKSDESNYSEKEFKENVTSEVLAKESKKYRKSKEELRNERLSRESSERERALALLKSK</sequence>
<gene>
    <name evidence="2" type="ORF">MACK_002587</name>
</gene>
<proteinExistence type="predicted"/>
<dbReference type="AlphaFoldDB" id="A0A976QVW5"/>
<dbReference type="PANTHER" id="PTHR22093">
    <property type="entry name" value="LEUKOCYTE RECEPTOR CLUSTER LRC MEMBER 1"/>
    <property type="match status" value="1"/>
</dbReference>
<dbReference type="EMBL" id="CP056072">
    <property type="protein sequence ID" value="UKK02494.2"/>
    <property type="molecule type" value="Genomic_DNA"/>
</dbReference>
<accession>A0A976QVW5</accession>
<feature type="compositionally biased region" description="Basic residues" evidence="1">
    <location>
        <begin position="74"/>
        <end position="87"/>
    </location>
</feature>
<dbReference type="PANTHER" id="PTHR22093:SF0">
    <property type="entry name" value="LEUKOCYTE RECEPTOR CLUSTER MEMBER 1"/>
    <property type="match status" value="1"/>
</dbReference>
<reference evidence="2" key="1">
    <citation type="submission" date="2022-07" db="EMBL/GenBank/DDBJ databases">
        <title>Evaluation of T. orientalis genome assembly methods using nanopore sequencing and analysis of variation between genomes.</title>
        <authorList>
            <person name="Yam J."/>
            <person name="Micallef M.L."/>
            <person name="Liu M."/>
            <person name="Djordjevic S.P."/>
            <person name="Bogema D.R."/>
            <person name="Jenkins C."/>
        </authorList>
    </citation>
    <scope>NUCLEOTIDE SEQUENCE</scope>
    <source>
        <strain evidence="2">Goon Nure</strain>
    </source>
</reference>
<name>A0A976QVW5_THEOR</name>
<feature type="region of interest" description="Disordered" evidence="1">
    <location>
        <begin position="56"/>
        <end position="138"/>
    </location>
</feature>
<dbReference type="InterPro" id="IPR039875">
    <property type="entry name" value="LENG1-like"/>
</dbReference>
<feature type="compositionally biased region" description="Basic and acidic residues" evidence="1">
    <location>
        <begin position="182"/>
        <end position="232"/>
    </location>
</feature>
<protein>
    <recommendedName>
        <fullName evidence="4">CBF1-interacting co-repressor CIR N-terminal domain-containing protein</fullName>
    </recommendedName>
</protein>
<evidence type="ECO:0000313" key="2">
    <source>
        <dbReference type="EMBL" id="UKK02494.2"/>
    </source>
</evidence>
<organism evidence="2 3">
    <name type="scientific">Theileria orientalis</name>
    <dbReference type="NCBI Taxonomy" id="68886"/>
    <lineage>
        <taxon>Eukaryota</taxon>
        <taxon>Sar</taxon>
        <taxon>Alveolata</taxon>
        <taxon>Apicomplexa</taxon>
        <taxon>Aconoidasida</taxon>
        <taxon>Piroplasmida</taxon>
        <taxon>Theileriidae</taxon>
        <taxon>Theileria</taxon>
    </lineage>
</organism>